<dbReference type="RefSeq" id="WP_152887903.1">
    <property type="nucleotide sequence ID" value="NZ_WHJC01000026.1"/>
</dbReference>
<dbReference type="AlphaFoldDB" id="A0A6I1MKZ7"/>
<comment type="caution">
    <text evidence="3">The sequence shown here is derived from an EMBL/GenBank/DDBJ whole genome shotgun (WGS) entry which is preliminary data.</text>
</comment>
<keyword evidence="2" id="KW-0175">Coiled coil</keyword>
<evidence type="ECO:0000256" key="2">
    <source>
        <dbReference type="SAM" id="Coils"/>
    </source>
</evidence>
<feature type="coiled-coil region" evidence="2">
    <location>
        <begin position="19"/>
        <end position="142"/>
    </location>
</feature>
<keyword evidence="4" id="KW-1185">Reference proteome</keyword>
<gene>
    <name evidence="3" type="ORF">GBZ86_03820</name>
</gene>
<dbReference type="Pfam" id="PF04012">
    <property type="entry name" value="PspA_IM30"/>
    <property type="match status" value="1"/>
</dbReference>
<organism evidence="3 4">
    <name type="scientific">Clostridium tarantellae</name>
    <dbReference type="NCBI Taxonomy" id="39493"/>
    <lineage>
        <taxon>Bacteria</taxon>
        <taxon>Bacillati</taxon>
        <taxon>Bacillota</taxon>
        <taxon>Clostridia</taxon>
        <taxon>Eubacteriales</taxon>
        <taxon>Clostridiaceae</taxon>
        <taxon>Clostridium</taxon>
    </lineage>
</organism>
<dbReference type="InterPro" id="IPR007157">
    <property type="entry name" value="PspA_VIPP1"/>
</dbReference>
<dbReference type="PANTHER" id="PTHR31088:SF6">
    <property type="entry name" value="PHAGE SHOCK PROTEIN A"/>
    <property type="match status" value="1"/>
</dbReference>
<dbReference type="PANTHER" id="PTHR31088">
    <property type="entry name" value="MEMBRANE-ASSOCIATED PROTEIN VIPP1, CHLOROPLASTIC"/>
    <property type="match status" value="1"/>
</dbReference>
<dbReference type="Proteomes" id="UP000430345">
    <property type="component" value="Unassembled WGS sequence"/>
</dbReference>
<dbReference type="OrthoDB" id="9779630at2"/>
<evidence type="ECO:0000256" key="1">
    <source>
        <dbReference type="ARBA" id="ARBA00043985"/>
    </source>
</evidence>
<comment type="similarity">
    <text evidence="1">Belongs to the PspA/Vipp/IM30 family.</text>
</comment>
<evidence type="ECO:0000313" key="3">
    <source>
        <dbReference type="EMBL" id="MPQ42882.1"/>
    </source>
</evidence>
<sequence length="232" mass="26790">MSIFKRISNMVKSKTNAALDNMENPIELLDQKIRDMEKAFSQAKRSSAQIFGNLKETEIKMMEAKNDAEQYEEKVKLAMSKNNEELAKKALKLKLECDKKYESLKVSYTGQREKADVLKARLLELEKELDKTRNYRDEAAARLHNAEASTQINEVIANVQSKNNSINIDDIERKISRKESYSEGLTELKSKSLDDEFAELDRLSLDAELEKYKQLSKNEDKNSIDEELDKLK</sequence>
<accession>A0A6I1MKZ7</accession>
<protein>
    <submittedName>
        <fullName evidence="3">PspA/IM30 family protein</fullName>
    </submittedName>
</protein>
<name>A0A6I1MKZ7_9CLOT</name>
<reference evidence="3 4" key="1">
    <citation type="submission" date="2019-10" db="EMBL/GenBank/DDBJ databases">
        <title>The Genome Sequence of Clostridium tarantellae Isolated from Fish Brain.</title>
        <authorList>
            <person name="Bano L."/>
            <person name="Kiel M."/>
            <person name="Sales G."/>
            <person name="Doxey A.C."/>
            <person name="Mansfield M.J."/>
            <person name="Schiavone M."/>
            <person name="Rossetto O."/>
            <person name="Pirazzini M."/>
            <person name="Dobrindt U."/>
            <person name="Montecucco C."/>
        </authorList>
    </citation>
    <scope>NUCLEOTIDE SEQUENCE [LARGE SCALE GENOMIC DNA]</scope>
    <source>
        <strain evidence="3 4">DSM 3997</strain>
    </source>
</reference>
<proteinExistence type="inferred from homology"/>
<dbReference type="EMBL" id="WHJC01000026">
    <property type="protein sequence ID" value="MPQ42882.1"/>
    <property type="molecule type" value="Genomic_DNA"/>
</dbReference>
<evidence type="ECO:0000313" key="4">
    <source>
        <dbReference type="Proteomes" id="UP000430345"/>
    </source>
</evidence>